<accession>A0A8T3AEX2</accession>
<protein>
    <submittedName>
        <fullName evidence="2">Uncharacterized protein</fullName>
    </submittedName>
</protein>
<dbReference type="Proteomes" id="UP000829196">
    <property type="component" value="Unassembled WGS sequence"/>
</dbReference>
<gene>
    <name evidence="2" type="ORF">KFK09_027111</name>
</gene>
<comment type="caution">
    <text evidence="2">The sequence shown here is derived from an EMBL/GenBank/DDBJ whole genome shotgun (WGS) entry which is preliminary data.</text>
</comment>
<organism evidence="2 3">
    <name type="scientific">Dendrobium nobile</name>
    <name type="common">Orchid</name>
    <dbReference type="NCBI Taxonomy" id="94219"/>
    <lineage>
        <taxon>Eukaryota</taxon>
        <taxon>Viridiplantae</taxon>
        <taxon>Streptophyta</taxon>
        <taxon>Embryophyta</taxon>
        <taxon>Tracheophyta</taxon>
        <taxon>Spermatophyta</taxon>
        <taxon>Magnoliopsida</taxon>
        <taxon>Liliopsida</taxon>
        <taxon>Asparagales</taxon>
        <taxon>Orchidaceae</taxon>
        <taxon>Epidendroideae</taxon>
        <taxon>Malaxideae</taxon>
        <taxon>Dendrobiinae</taxon>
        <taxon>Dendrobium</taxon>
    </lineage>
</organism>
<evidence type="ECO:0000313" key="3">
    <source>
        <dbReference type="Proteomes" id="UP000829196"/>
    </source>
</evidence>
<feature type="compositionally biased region" description="Basic and acidic residues" evidence="1">
    <location>
        <begin position="94"/>
        <end position="114"/>
    </location>
</feature>
<dbReference type="EMBL" id="JAGYWB010000018">
    <property type="protein sequence ID" value="KAI0492835.1"/>
    <property type="molecule type" value="Genomic_DNA"/>
</dbReference>
<sequence length="151" mass="16589">MTLSSLRALSVSPLPPPGLRNSALARRGVIIVKKDEQPSIRLKQPKIVPSLSRRDALSLLPSTLLTNFLVTETAEARATRLENKRRAIEKLEKLREKAGKAKEKTELGANENEKSAPSLSNSFPVPTIEANLKIAMSHPSSYSEESQIHLS</sequence>
<dbReference type="OrthoDB" id="647720at2759"/>
<keyword evidence="3" id="KW-1185">Reference proteome</keyword>
<dbReference type="AlphaFoldDB" id="A0A8T3AEX2"/>
<evidence type="ECO:0000313" key="2">
    <source>
        <dbReference type="EMBL" id="KAI0492835.1"/>
    </source>
</evidence>
<evidence type="ECO:0000256" key="1">
    <source>
        <dbReference type="SAM" id="MobiDB-lite"/>
    </source>
</evidence>
<name>A0A8T3AEX2_DENNO</name>
<reference evidence="2" key="1">
    <citation type="journal article" date="2022" name="Front. Genet.">
        <title>Chromosome-Scale Assembly of the Dendrobium nobile Genome Provides Insights Into the Molecular Mechanism of the Biosynthesis of the Medicinal Active Ingredient of Dendrobium.</title>
        <authorList>
            <person name="Xu Q."/>
            <person name="Niu S.-C."/>
            <person name="Li K.-L."/>
            <person name="Zheng P.-J."/>
            <person name="Zhang X.-J."/>
            <person name="Jia Y."/>
            <person name="Liu Y."/>
            <person name="Niu Y.-X."/>
            <person name="Yu L.-H."/>
            <person name="Chen D.-F."/>
            <person name="Zhang G.-Q."/>
        </authorList>
    </citation>
    <scope>NUCLEOTIDE SEQUENCE</scope>
    <source>
        <tissue evidence="2">Leaf</tissue>
    </source>
</reference>
<feature type="region of interest" description="Disordered" evidence="1">
    <location>
        <begin position="94"/>
        <end position="123"/>
    </location>
</feature>
<proteinExistence type="predicted"/>